<dbReference type="InterPro" id="IPR033891">
    <property type="entry name" value="TTC38"/>
</dbReference>
<accession>A0A937CUE6</accession>
<evidence type="ECO:0000313" key="5">
    <source>
        <dbReference type="EMBL" id="MBL0393286.1"/>
    </source>
</evidence>
<dbReference type="CDD" id="cd05804">
    <property type="entry name" value="StaR_like"/>
    <property type="match status" value="1"/>
</dbReference>
<sequence length="447" mass="49466">MWTDVLGNGLTLRDGASLAGVQDFVEGFLASEARVANILQAQRDESPIVQAYCAALHMFAETGDAPAHARPFVERARAGAASVTAREQRFIEAVAAWVEGDLPRAIRLHEEQAREHPRDLASLKLGQYHLFNRGDSPGMLRLALQALPAAGEVPWLHGMLAFAWEQCHFLEQAEAAARRAIALRHKEPWAHHALAHVMLTQGRLAEGHAFLQDVSPTWTGLNSFMVTHNWWHQALFALELDRPEEVLALFDRRVWTEVREYSQDQINAVSLLARAELAGIDVGPRWQEVGDYLARRGHDHVLPFLDLQYLYGLARAGRQEAAQALMESIGRHALACSGDEAVVWQRVCVPAARGLLAHAQGDWKTTVEALGHALPRLVEIGGSHAQRDLFAQVHLDALVKAGHLAGAQNLLQPLVRAQPESKRLQRQAARLYAALELPSVATSLRWS</sequence>
<keyword evidence="6" id="KW-1185">Reference proteome</keyword>
<organism evidence="5 6">
    <name type="scientific">Ramlibacter monticola</name>
    <dbReference type="NCBI Taxonomy" id="1926872"/>
    <lineage>
        <taxon>Bacteria</taxon>
        <taxon>Pseudomonadati</taxon>
        <taxon>Pseudomonadota</taxon>
        <taxon>Betaproteobacteria</taxon>
        <taxon>Burkholderiales</taxon>
        <taxon>Comamonadaceae</taxon>
        <taxon>Ramlibacter</taxon>
    </lineage>
</organism>
<name>A0A937CUE6_9BURK</name>
<dbReference type="Proteomes" id="UP000599109">
    <property type="component" value="Unassembled WGS sequence"/>
</dbReference>
<evidence type="ECO:0000256" key="3">
    <source>
        <dbReference type="ARBA" id="ARBA00022737"/>
    </source>
</evidence>
<dbReference type="SUPFAM" id="SSF48452">
    <property type="entry name" value="TPR-like"/>
    <property type="match status" value="1"/>
</dbReference>
<evidence type="ECO:0000256" key="4">
    <source>
        <dbReference type="ARBA" id="ARBA00022803"/>
    </source>
</evidence>
<dbReference type="PANTHER" id="PTHR16263">
    <property type="entry name" value="TETRATRICOPEPTIDE REPEAT PROTEIN 38"/>
    <property type="match status" value="1"/>
</dbReference>
<protein>
    <recommendedName>
        <fullName evidence="2">Tetratricopeptide repeat protein 38</fullName>
    </recommendedName>
</protein>
<dbReference type="AlphaFoldDB" id="A0A937CUE6"/>
<gene>
    <name evidence="5" type="ORF">JJ685_19270</name>
</gene>
<evidence type="ECO:0000256" key="1">
    <source>
        <dbReference type="ARBA" id="ARBA00005857"/>
    </source>
</evidence>
<reference evidence="5 6" key="1">
    <citation type="journal article" date="2017" name="Int. J. Syst. Evol. Microbiol.">
        <title>Ramlibacter monticola sp. nov., isolated from forest soil.</title>
        <authorList>
            <person name="Chaudhary D.K."/>
            <person name="Kim J."/>
        </authorList>
    </citation>
    <scope>NUCLEOTIDE SEQUENCE [LARGE SCALE GENOMIC DNA]</scope>
    <source>
        <strain evidence="5 6">KACC 19175</strain>
    </source>
</reference>
<dbReference type="RefSeq" id="WP_201675959.1">
    <property type="nucleotide sequence ID" value="NZ_JAEQNE010000005.1"/>
</dbReference>
<evidence type="ECO:0000256" key="2">
    <source>
        <dbReference type="ARBA" id="ARBA00019992"/>
    </source>
</evidence>
<evidence type="ECO:0000313" key="6">
    <source>
        <dbReference type="Proteomes" id="UP000599109"/>
    </source>
</evidence>
<keyword evidence="3" id="KW-0677">Repeat</keyword>
<dbReference type="Gene3D" id="1.25.40.10">
    <property type="entry name" value="Tetratricopeptide repeat domain"/>
    <property type="match status" value="1"/>
</dbReference>
<keyword evidence="4" id="KW-0802">TPR repeat</keyword>
<comment type="caution">
    <text evidence="5">The sequence shown here is derived from an EMBL/GenBank/DDBJ whole genome shotgun (WGS) entry which is preliminary data.</text>
</comment>
<dbReference type="PANTHER" id="PTHR16263:SF4">
    <property type="entry name" value="TETRATRICOPEPTIDE REPEAT PROTEIN 38"/>
    <property type="match status" value="1"/>
</dbReference>
<comment type="similarity">
    <text evidence="1">Belongs to the TTC38 family.</text>
</comment>
<dbReference type="InterPro" id="IPR011990">
    <property type="entry name" value="TPR-like_helical_dom_sf"/>
</dbReference>
<dbReference type="EMBL" id="JAEQNE010000005">
    <property type="protein sequence ID" value="MBL0393286.1"/>
    <property type="molecule type" value="Genomic_DNA"/>
</dbReference>
<proteinExistence type="inferred from homology"/>